<evidence type="ECO:0000313" key="2">
    <source>
        <dbReference type="Proteomes" id="UP000289340"/>
    </source>
</evidence>
<name>A0A445LKP0_GLYSO</name>
<dbReference type="AlphaFoldDB" id="A0A445LKP0"/>
<proteinExistence type="predicted"/>
<reference evidence="1 2" key="1">
    <citation type="submission" date="2018-09" db="EMBL/GenBank/DDBJ databases">
        <title>A high-quality reference genome of wild soybean provides a powerful tool to mine soybean genomes.</title>
        <authorList>
            <person name="Xie M."/>
            <person name="Chung C.Y.L."/>
            <person name="Li M.-W."/>
            <person name="Wong F.-L."/>
            <person name="Chan T.-F."/>
            <person name="Lam H.-M."/>
        </authorList>
    </citation>
    <scope>NUCLEOTIDE SEQUENCE [LARGE SCALE GENOMIC DNA]</scope>
    <source>
        <strain evidence="2">cv. W05</strain>
        <tissue evidence="1">Hypocotyl of etiolated seedlings</tissue>
    </source>
</reference>
<evidence type="ECO:0000313" key="1">
    <source>
        <dbReference type="EMBL" id="RZC23828.1"/>
    </source>
</evidence>
<dbReference type="EMBL" id="QZWG01000002">
    <property type="protein sequence ID" value="RZC23828.1"/>
    <property type="molecule type" value="Genomic_DNA"/>
</dbReference>
<dbReference type="PANTHER" id="PTHR34666:SF7">
    <property type="match status" value="1"/>
</dbReference>
<dbReference type="PANTHER" id="PTHR34666">
    <property type="entry name" value="EXPRESSED PROTEIN"/>
    <property type="match status" value="1"/>
</dbReference>
<organism evidence="1 2">
    <name type="scientific">Glycine soja</name>
    <name type="common">Wild soybean</name>
    <dbReference type="NCBI Taxonomy" id="3848"/>
    <lineage>
        <taxon>Eukaryota</taxon>
        <taxon>Viridiplantae</taxon>
        <taxon>Streptophyta</taxon>
        <taxon>Embryophyta</taxon>
        <taxon>Tracheophyta</taxon>
        <taxon>Spermatophyta</taxon>
        <taxon>Magnoliopsida</taxon>
        <taxon>eudicotyledons</taxon>
        <taxon>Gunneridae</taxon>
        <taxon>Pentapetalae</taxon>
        <taxon>rosids</taxon>
        <taxon>fabids</taxon>
        <taxon>Fabales</taxon>
        <taxon>Fabaceae</taxon>
        <taxon>Papilionoideae</taxon>
        <taxon>50 kb inversion clade</taxon>
        <taxon>NPAAA clade</taxon>
        <taxon>indigoferoid/millettioid clade</taxon>
        <taxon>Phaseoleae</taxon>
        <taxon>Glycine</taxon>
        <taxon>Glycine subgen. Soja</taxon>
    </lineage>
</organism>
<gene>
    <name evidence="1" type="ORF">D0Y65_003241</name>
</gene>
<keyword evidence="2" id="KW-1185">Reference proteome</keyword>
<comment type="caution">
    <text evidence="1">The sequence shown here is derived from an EMBL/GenBank/DDBJ whole genome shotgun (WGS) entry which is preliminary data.</text>
</comment>
<sequence>MFRHAWPWPTYEWPRSSLKTPTHSQTYRRTRIVFLPLSNIVYKVLIGQAMDTEEFSFPRISDTCAHNIDSPPLWNLSPAASPNPYYQGNKRVENECFGAKLVAAEAHRKSFSYVENRKKRFGLEEDENRMDMLWEDFNEELYSTTGSATSSSREVVELRYAPALTVAKTNNSSLLPTKNNKPGMVVIVKVMKKLFSINNSQGKSRNRVR</sequence>
<dbReference type="Proteomes" id="UP000289340">
    <property type="component" value="Chromosome 2"/>
</dbReference>
<protein>
    <submittedName>
        <fullName evidence="1">Uncharacterized protein</fullName>
    </submittedName>
</protein>
<accession>A0A445LKP0</accession>